<dbReference type="Gene3D" id="4.10.860.10">
    <property type="entry name" value="UVR domain"/>
    <property type="match status" value="1"/>
</dbReference>
<dbReference type="PROSITE" id="PS50164">
    <property type="entry name" value="GIY_YIG"/>
    <property type="match status" value="1"/>
</dbReference>
<keyword evidence="12" id="KW-1185">Reference proteome</keyword>
<dbReference type="SMART" id="SM00465">
    <property type="entry name" value="GIYc"/>
    <property type="match status" value="1"/>
</dbReference>
<accession>A0ABW7CA38</accession>
<dbReference type="SUPFAM" id="SSF46600">
    <property type="entry name" value="C-terminal UvrC-binding domain of UvrB"/>
    <property type="match status" value="1"/>
</dbReference>
<comment type="subunit">
    <text evidence="6">Interacts with UvrB in an incision complex.</text>
</comment>
<dbReference type="InterPro" id="IPR001943">
    <property type="entry name" value="UVR_dom"/>
</dbReference>
<dbReference type="Pfam" id="PF02151">
    <property type="entry name" value="UVR"/>
    <property type="match status" value="1"/>
</dbReference>
<feature type="domain" description="GIY-YIG" evidence="9">
    <location>
        <begin position="24"/>
        <end position="113"/>
    </location>
</feature>
<dbReference type="InterPro" id="IPR001162">
    <property type="entry name" value="UvrC_RNase_H_dom"/>
</dbReference>
<dbReference type="InterPro" id="IPR047296">
    <property type="entry name" value="GIY-YIG_UvrC_Cho"/>
</dbReference>
<dbReference type="InterPro" id="IPR035901">
    <property type="entry name" value="GIY-YIG_endonuc_sf"/>
</dbReference>
<evidence type="ECO:0000256" key="4">
    <source>
        <dbReference type="ARBA" id="ARBA00022881"/>
    </source>
</evidence>
<dbReference type="InterPro" id="IPR038476">
    <property type="entry name" value="UvrC_RNase_H_dom_sf"/>
</dbReference>
<dbReference type="PROSITE" id="PS50165">
    <property type="entry name" value="UVRC"/>
    <property type="match status" value="1"/>
</dbReference>
<dbReference type="SUPFAM" id="SSF47781">
    <property type="entry name" value="RuvA domain 2-like"/>
    <property type="match status" value="1"/>
</dbReference>
<keyword evidence="2 6" id="KW-0227">DNA damage</keyword>
<evidence type="ECO:0000259" key="8">
    <source>
        <dbReference type="PROSITE" id="PS50151"/>
    </source>
</evidence>
<dbReference type="RefSeq" id="WP_393012850.1">
    <property type="nucleotide sequence ID" value="NZ_JAZAQF010000059.1"/>
</dbReference>
<evidence type="ECO:0000256" key="5">
    <source>
        <dbReference type="ARBA" id="ARBA00023204"/>
    </source>
</evidence>
<proteinExistence type="inferred from homology"/>
<dbReference type="Proteomes" id="UP001604335">
    <property type="component" value="Unassembled WGS sequence"/>
</dbReference>
<dbReference type="InterPro" id="IPR004791">
    <property type="entry name" value="UvrC"/>
</dbReference>
<dbReference type="HAMAP" id="MF_00203">
    <property type="entry name" value="UvrC"/>
    <property type="match status" value="1"/>
</dbReference>
<dbReference type="CDD" id="cd10434">
    <property type="entry name" value="GIY-YIG_UvrC_Cho"/>
    <property type="match status" value="1"/>
</dbReference>
<dbReference type="SMART" id="SM00278">
    <property type="entry name" value="HhH1"/>
    <property type="match status" value="2"/>
</dbReference>
<evidence type="ECO:0000313" key="12">
    <source>
        <dbReference type="Proteomes" id="UP001604335"/>
    </source>
</evidence>
<dbReference type="Gene3D" id="3.30.420.340">
    <property type="entry name" value="UvrC, RNAse H endonuclease domain"/>
    <property type="match status" value="1"/>
</dbReference>
<comment type="similarity">
    <text evidence="6">Belongs to the UvrC family.</text>
</comment>
<evidence type="ECO:0000259" key="10">
    <source>
        <dbReference type="PROSITE" id="PS50165"/>
    </source>
</evidence>
<sequence>MGVNQRLLIHDRPRLVTRLAELPREPGVYFMKDDRDRILYIGKSKSLRSRVRSYFRPFQGQSNKPIGEQLHSPRLELMVRQVAEIEFIVTDTESEALALEANLIRQHQPHFNTLLKDDKKYPYLCITWSEDYPRLFITRKRKLSQPGDRYYGPYTDAQALRETLRLVKRLFPLRQRPKPLFRDRPCLNYDIGRCPGVCQGLITPANYRQTVQKVAMVFQGRSGELMEQLQQQMIAAAEELNFELAAQLRDRLRGLEQLGADRKVELPNDRVSRDAIALATSDRHACIQLFQIRAGRLVGRLGFVAEIPAPTTTAPITSESRSPVVTEAIAPAATEGAAETESAIPPVMAPAIAPSVLGRILQQALEEHYSTVESVEIPAEILVQYELPDGPWLADWLSERRGRKVAIETPQRQLKADLIALVARNADYELARTQRSRDRNQAALQDLADLLDLPDLPRWIECYDISHIQGSDAVASRVVFVDGLPAKQHYRHYKIRNPEIGPGHSDDFASLAETIRRRFRDHQPRSAPNAALSVLGGRERQTQDWPDLVVIDGGKGQLSAVVTVLRDLDLLDELRVVSLAKKREEIFLPEESQPLRADPEQPGVQLVRRLRDEAHRFAVSFHRQKRTERMRRSRLEEIPGLGHHRQKQLLAHFRSIDYIREATPAQLQEVPGVGPRLAQQIYEYFHPTDLASTDLTSTDLGSTDLGSTDLTGTVS</sequence>
<dbReference type="Pfam" id="PF22920">
    <property type="entry name" value="UvrC_RNaseH"/>
    <property type="match status" value="2"/>
</dbReference>
<comment type="function">
    <text evidence="6">The UvrABC repair system catalyzes the recognition and processing of DNA lesions. UvrC both incises the 5' and 3' sides of the lesion. The N-terminal half is responsible for the 3' incision and the C-terminal half is responsible for the 5' incision.</text>
</comment>
<comment type="subcellular location">
    <subcellularLocation>
        <location evidence="6">Cytoplasm</location>
    </subcellularLocation>
</comment>
<evidence type="ECO:0000256" key="1">
    <source>
        <dbReference type="ARBA" id="ARBA00022490"/>
    </source>
</evidence>
<keyword evidence="4 6" id="KW-0267">Excision nuclease</keyword>
<dbReference type="Pfam" id="PF08459">
    <property type="entry name" value="UvrC_RNaseH_dom"/>
    <property type="match status" value="1"/>
</dbReference>
<dbReference type="Gene3D" id="3.40.1440.10">
    <property type="entry name" value="GIY-YIG endonuclease"/>
    <property type="match status" value="1"/>
</dbReference>
<feature type="domain" description="UVR" evidence="8">
    <location>
        <begin position="223"/>
        <end position="258"/>
    </location>
</feature>
<organism evidence="11 12">
    <name type="scientific">Limnothrix redekei LRLZ20PSL1</name>
    <dbReference type="NCBI Taxonomy" id="3112953"/>
    <lineage>
        <taxon>Bacteria</taxon>
        <taxon>Bacillati</taxon>
        <taxon>Cyanobacteriota</taxon>
        <taxon>Cyanophyceae</taxon>
        <taxon>Pseudanabaenales</taxon>
        <taxon>Pseudanabaenaceae</taxon>
        <taxon>Limnothrix</taxon>
    </lineage>
</organism>
<dbReference type="InterPro" id="IPR010994">
    <property type="entry name" value="RuvA_2-like"/>
</dbReference>
<keyword evidence="3 6" id="KW-0228">DNA excision</keyword>
<gene>
    <name evidence="6 11" type="primary">uvrC</name>
    <name evidence="11" type="ORF">VPK24_10280</name>
</gene>
<feature type="domain" description="UvrC family homology region profile" evidence="10">
    <location>
        <begin position="276"/>
        <end position="565"/>
    </location>
</feature>
<evidence type="ECO:0000313" key="11">
    <source>
        <dbReference type="EMBL" id="MFG3818022.1"/>
    </source>
</evidence>
<dbReference type="NCBIfam" id="NF001824">
    <property type="entry name" value="PRK00558.1-5"/>
    <property type="match status" value="1"/>
</dbReference>
<evidence type="ECO:0000256" key="6">
    <source>
        <dbReference type="HAMAP-Rule" id="MF_00203"/>
    </source>
</evidence>
<dbReference type="InterPro" id="IPR041663">
    <property type="entry name" value="DisA/LigA_HHH"/>
</dbReference>
<dbReference type="PROSITE" id="PS50151">
    <property type="entry name" value="UVR"/>
    <property type="match status" value="1"/>
</dbReference>
<evidence type="ECO:0000259" key="9">
    <source>
        <dbReference type="PROSITE" id="PS50164"/>
    </source>
</evidence>
<evidence type="ECO:0000256" key="3">
    <source>
        <dbReference type="ARBA" id="ARBA00022769"/>
    </source>
</evidence>
<feature type="region of interest" description="Disordered" evidence="7">
    <location>
        <begin position="693"/>
        <end position="715"/>
    </location>
</feature>
<dbReference type="Gene3D" id="1.10.150.20">
    <property type="entry name" value="5' to 3' exonuclease, C-terminal subdomain"/>
    <property type="match status" value="1"/>
</dbReference>
<dbReference type="InterPro" id="IPR003583">
    <property type="entry name" value="Hlx-hairpin-Hlx_DNA-bd_motif"/>
</dbReference>
<dbReference type="InterPro" id="IPR036876">
    <property type="entry name" value="UVR_dom_sf"/>
</dbReference>
<dbReference type="Pfam" id="PF12826">
    <property type="entry name" value="HHH_2"/>
    <property type="match status" value="1"/>
</dbReference>
<keyword evidence="1 6" id="KW-0963">Cytoplasm</keyword>
<keyword evidence="5 6" id="KW-0234">DNA repair</keyword>
<dbReference type="EMBL" id="JAZAQF010000059">
    <property type="protein sequence ID" value="MFG3818022.1"/>
    <property type="molecule type" value="Genomic_DNA"/>
</dbReference>
<protein>
    <recommendedName>
        <fullName evidence="6">UvrABC system protein C</fullName>
        <shortName evidence="6">Protein UvrC</shortName>
    </recommendedName>
    <alternativeName>
        <fullName evidence="6">Excinuclease ABC subunit C</fullName>
    </alternativeName>
</protein>
<keyword evidence="6" id="KW-0742">SOS response</keyword>
<dbReference type="NCBIfam" id="TIGR00194">
    <property type="entry name" value="uvrC"/>
    <property type="match status" value="1"/>
</dbReference>
<dbReference type="PANTHER" id="PTHR30562">
    <property type="entry name" value="UVRC/OXIDOREDUCTASE"/>
    <property type="match status" value="1"/>
</dbReference>
<dbReference type="Pfam" id="PF01541">
    <property type="entry name" value="GIY-YIG"/>
    <property type="match status" value="1"/>
</dbReference>
<name>A0ABW7CA38_9CYAN</name>
<dbReference type="InterPro" id="IPR000305">
    <property type="entry name" value="GIY-YIG_endonuc"/>
</dbReference>
<dbReference type="InterPro" id="IPR050066">
    <property type="entry name" value="UvrABC_protein_C"/>
</dbReference>
<comment type="caution">
    <text evidence="11">The sequence shown here is derived from an EMBL/GenBank/DDBJ whole genome shotgun (WGS) entry which is preliminary data.</text>
</comment>
<dbReference type="PANTHER" id="PTHR30562:SF1">
    <property type="entry name" value="UVRABC SYSTEM PROTEIN C"/>
    <property type="match status" value="1"/>
</dbReference>
<reference evidence="12" key="1">
    <citation type="journal article" date="2024" name="Algal Res.">
        <title>Biochemical, toxicological and genomic investigation of a high-biomass producing Limnothrix strain isolated from Italian shallow drinking water reservoir.</title>
        <authorList>
            <person name="Simonazzi M."/>
            <person name="Shishido T.K."/>
            <person name="Delbaje E."/>
            <person name="Wahlsten M."/>
            <person name="Fewer D.P."/>
            <person name="Sivonen K."/>
            <person name="Pezzolesi L."/>
            <person name="Pistocchi R."/>
        </authorList>
    </citation>
    <scope>NUCLEOTIDE SEQUENCE [LARGE SCALE GENOMIC DNA]</scope>
    <source>
        <strain evidence="12">LRLZ20PSL1</strain>
    </source>
</reference>
<dbReference type="SUPFAM" id="SSF82771">
    <property type="entry name" value="GIY-YIG endonuclease"/>
    <property type="match status" value="1"/>
</dbReference>
<evidence type="ECO:0000256" key="2">
    <source>
        <dbReference type="ARBA" id="ARBA00022763"/>
    </source>
</evidence>
<evidence type="ECO:0000256" key="7">
    <source>
        <dbReference type="SAM" id="MobiDB-lite"/>
    </source>
</evidence>